<evidence type="ECO:0000313" key="4">
    <source>
        <dbReference type="EMBL" id="CAE0843463.1"/>
    </source>
</evidence>
<dbReference type="PANTHER" id="PTHR23346:SF7">
    <property type="entry name" value="STALLED RIBOSOME SENSOR GCN1"/>
    <property type="match status" value="1"/>
</dbReference>
<evidence type="ECO:0000259" key="3">
    <source>
        <dbReference type="SMART" id="SM01349"/>
    </source>
</evidence>
<dbReference type="InterPro" id="IPR016024">
    <property type="entry name" value="ARM-type_fold"/>
</dbReference>
<organism evidence="4">
    <name type="scientific">Oxyrrhis marina</name>
    <name type="common">Dinoflagellate</name>
    <dbReference type="NCBI Taxonomy" id="2969"/>
    <lineage>
        <taxon>Eukaryota</taxon>
        <taxon>Sar</taxon>
        <taxon>Alveolata</taxon>
        <taxon>Dinophyceae</taxon>
        <taxon>Oxyrrhinales</taxon>
        <taxon>Oxyrrhinaceae</taxon>
        <taxon>Oxyrrhis</taxon>
    </lineage>
</organism>
<dbReference type="Pfam" id="PF24987">
    <property type="entry name" value="HEAT_EF3_N"/>
    <property type="match status" value="1"/>
</dbReference>
<accession>A0A7S4GQ07</accession>
<dbReference type="InterPro" id="IPR021133">
    <property type="entry name" value="HEAT_type_2"/>
</dbReference>
<feature type="domain" description="TOG" evidence="3">
    <location>
        <begin position="413"/>
        <end position="639"/>
    </location>
</feature>
<dbReference type="Pfam" id="PF24984">
    <property type="entry name" value="HEAT_EF3_GNC1"/>
    <property type="match status" value="1"/>
</dbReference>
<dbReference type="GO" id="GO:0034198">
    <property type="term" value="P:cellular response to amino acid starvation"/>
    <property type="evidence" value="ECO:0007669"/>
    <property type="project" value="TreeGrafter"/>
</dbReference>
<evidence type="ECO:0000256" key="1">
    <source>
        <dbReference type="ARBA" id="ARBA00022737"/>
    </source>
</evidence>
<dbReference type="SMART" id="SM01349">
    <property type="entry name" value="TOG"/>
    <property type="match status" value="1"/>
</dbReference>
<dbReference type="InterPro" id="IPR057546">
    <property type="entry name" value="HEAT_GCN1"/>
</dbReference>
<sequence>MRDIVAAVIPIESVPNRALVPDALLAVAQQASTADIAGHFRCLEGIATDGALSRASMSILMPLVLYVFNTATSKTMSICRVACELLLSQLQLRAEIDAPRLLKGAHEVINALPTLAPVVGDVLQEACRYLVDEDAADQICATWVHEDVAVRKVCVRALGTAEFDLEGCQPVLFCSAFDADDQAMAEEAKQILEDRELEPKAQLLTPLLDLLAAQPLPVRALAAVGIRELLEALSETMPENLLGKMCTSILKQLMTRYDETSEPHARVGIALGLKELQNHFTSEEHLDFALELLLDKAASGLGGRDLEQDERLVQLRESCIAAGLALIETHQESSGHLLAVLESHIASSAGNDGLQLCGVVFLGGVGKHFQVGDPQAVAIRNRLLDILLQPNSVESVQKQIQRVMPPLFKGGGEASLDIGRSLLEKAISSGDLSVRRGAALGLGACIKGVGAVHLKSLNVWEPLKEAVESKVASKRQGALLCYEAMALSLGRTFEPYIKNVLPHMLDRFSDTDTVVRTCARGAAKGIMGELSGHGVKTTLPLLLEGMGVRDAWRTQLGSIELLANMAHCAPKQLAQALPEVVPALCSAVNNMHNKVKVAAESGLATVGEVITNPEIKGLVPEILGALKDPTDTEQTKKVLDLLLNTAFVHSVDAPSLALVCPLLVRVLKERSAEMKKKGAQIVGSIGQLVRDKKDFDPYFPQLLPHLQSALVDPIPDVRATTAVAFGTLARALPDETFTKELLPWLFATLKSSESQVERSGAAHGLSEVLVALGRERIDDCVEEVIKHAEDTTCSADVREGYLGLFVWLPGSMKDSFLPYVEKVLKCLMSATADESKSVRDIATRAAGVICTRFGMKASVLVMPILEETLFHESHYARHSAINLVGGVVEALMKGARQFGQDLLMAEGVMTREKRQFTLAALYMVRSDEQRAVSQAATQVWKAIVQNTPRTLKEIMPILIRRIITNLASGSDEKVHVASRCVRELVEKLGARAMQDLMPHFEQSIKSDKALIRKGVCIALKAVFDAASKDLIRDHVTSIIPAVQQAICDPEESVRRAASAVIAHDEAGDHTLHAVIPPLVDQMLNPPAMTYAEVAPSRERAMDGLSQLVLLQPRVVMNKLLPKLSKEPVDLMKVRGLGCLAACDSDDIIRSFAVMIPALVSAMVCPEGLEEDSDLRVAAVESAGRLMQQIDGHGLSVLVSELTAAREADASPERQRAVASLFAEFLRTTTASLAAYASVIQAPLLEITLTATAEDVWAAGHDALGALSKAKTANVQVRQKAAAAGASGDDVEVLAVNVSEMRDCIETIAERFDWQTLPGLSFPGSLEHLYPIYQVALINGAPEARQVAAKGLGDLVTLTAKPILEAHRTFAGPLIRVLGDRFDAFVKVAIIDTLRLLLEKVGPSLKQFFPQLQTAHVKCLSDTDAQVRSGSCATLGLLAGLNPRTDSLLTKLAKGASAPDADVRRSTLQALVTVQSKLTPMNAATQEAVSAALLEAIVAEDEEERVIAARGVALFLVAVPEKAPEMLGPVVVERVQHPNWIYRHGACCTLAGLCAEGGEAGYTHVREAVGDFQDALRKLLEDDKLPVQSAAVDLFLSIGQLPAAEPLPEGLAALGTQVAKKHGKKVAPPGF</sequence>
<dbReference type="GO" id="GO:0019887">
    <property type="term" value="F:protein kinase regulator activity"/>
    <property type="evidence" value="ECO:0007669"/>
    <property type="project" value="TreeGrafter"/>
</dbReference>
<proteinExistence type="predicted"/>
<dbReference type="Gene3D" id="1.25.10.10">
    <property type="entry name" value="Leucine-rich Repeat Variant"/>
    <property type="match status" value="4"/>
</dbReference>
<dbReference type="Pfam" id="PF23271">
    <property type="entry name" value="HEAT_GCN1"/>
    <property type="match status" value="2"/>
</dbReference>
<dbReference type="InterPro" id="IPR034085">
    <property type="entry name" value="TOG"/>
</dbReference>
<dbReference type="EMBL" id="HBJB01003067">
    <property type="protein sequence ID" value="CAE0843463.1"/>
    <property type="molecule type" value="Transcribed_RNA"/>
</dbReference>
<dbReference type="GO" id="GO:0005829">
    <property type="term" value="C:cytosol"/>
    <property type="evidence" value="ECO:0007669"/>
    <property type="project" value="TreeGrafter"/>
</dbReference>
<gene>
    <name evidence="4" type="ORF">OMAR00294_LOCUS2516</name>
</gene>
<dbReference type="PANTHER" id="PTHR23346">
    <property type="entry name" value="TRANSLATIONAL ACTIVATOR GCN1-RELATED"/>
    <property type="match status" value="1"/>
</dbReference>
<dbReference type="SUPFAM" id="SSF48371">
    <property type="entry name" value="ARM repeat"/>
    <property type="match status" value="3"/>
</dbReference>
<dbReference type="InterPro" id="IPR011989">
    <property type="entry name" value="ARM-like"/>
</dbReference>
<name>A0A7S4GQ07_OXYMA</name>
<dbReference type="PROSITE" id="PS50077">
    <property type="entry name" value="HEAT_REPEAT"/>
    <property type="match status" value="1"/>
</dbReference>
<evidence type="ECO:0000256" key="2">
    <source>
        <dbReference type="PROSITE-ProRule" id="PRU00103"/>
    </source>
</evidence>
<keyword evidence="1" id="KW-0677">Repeat</keyword>
<protein>
    <recommendedName>
        <fullName evidence="3">TOG domain-containing protein</fullName>
    </recommendedName>
</protein>
<reference evidence="4" key="1">
    <citation type="submission" date="2021-01" db="EMBL/GenBank/DDBJ databases">
        <authorList>
            <person name="Corre E."/>
            <person name="Pelletier E."/>
            <person name="Niang G."/>
            <person name="Scheremetjew M."/>
            <person name="Finn R."/>
            <person name="Kale V."/>
            <person name="Holt S."/>
            <person name="Cochrane G."/>
            <person name="Meng A."/>
            <person name="Brown T."/>
            <person name="Cohen L."/>
        </authorList>
    </citation>
    <scope>NUCLEOTIDE SEQUENCE</scope>
    <source>
        <strain evidence="4">LB1974</strain>
    </source>
</reference>
<feature type="repeat" description="HEAT" evidence="2">
    <location>
        <begin position="702"/>
        <end position="740"/>
    </location>
</feature>
<dbReference type="GO" id="GO:0006417">
    <property type="term" value="P:regulation of translation"/>
    <property type="evidence" value="ECO:0007669"/>
    <property type="project" value="TreeGrafter"/>
</dbReference>